<keyword evidence="10" id="KW-0807">Transducer</keyword>
<comment type="caution">
    <text evidence="14">The sequence shown here is derived from an EMBL/GenBank/DDBJ whole genome shotgun (WGS) entry which is preliminary data.</text>
</comment>
<evidence type="ECO:0000256" key="11">
    <source>
        <dbReference type="ARBA" id="ARBA00025478"/>
    </source>
</evidence>
<keyword evidence="4 12" id="KW-1133">Transmembrane helix</keyword>
<organism evidence="14 15">
    <name type="scientific">Lates japonicus</name>
    <name type="common">Japanese lates</name>
    <dbReference type="NCBI Taxonomy" id="270547"/>
    <lineage>
        <taxon>Eukaryota</taxon>
        <taxon>Metazoa</taxon>
        <taxon>Chordata</taxon>
        <taxon>Craniata</taxon>
        <taxon>Vertebrata</taxon>
        <taxon>Euteleostomi</taxon>
        <taxon>Actinopterygii</taxon>
        <taxon>Neopterygii</taxon>
        <taxon>Teleostei</taxon>
        <taxon>Neoteleostei</taxon>
        <taxon>Acanthomorphata</taxon>
        <taxon>Carangaria</taxon>
        <taxon>Carangaria incertae sedis</taxon>
        <taxon>Centropomidae</taxon>
        <taxon>Lates</taxon>
    </lineage>
</organism>
<dbReference type="AlphaFoldDB" id="A0AAD3MET2"/>
<evidence type="ECO:0000256" key="9">
    <source>
        <dbReference type="ARBA" id="ARBA00023180"/>
    </source>
</evidence>
<evidence type="ECO:0000256" key="3">
    <source>
        <dbReference type="ARBA" id="ARBA00022692"/>
    </source>
</evidence>
<keyword evidence="6 12" id="KW-0472">Membrane</keyword>
<keyword evidence="5" id="KW-0297">G-protein coupled receptor</keyword>
<dbReference type="PRINTS" id="PR00237">
    <property type="entry name" value="GPCRRHODOPSN"/>
</dbReference>
<dbReference type="Proteomes" id="UP001279410">
    <property type="component" value="Unassembled WGS sequence"/>
</dbReference>
<dbReference type="InterPro" id="IPR005395">
    <property type="entry name" value="NPFF_rcpt"/>
</dbReference>
<evidence type="ECO:0000313" key="14">
    <source>
        <dbReference type="EMBL" id="GLD52569.1"/>
    </source>
</evidence>
<dbReference type="GO" id="GO:0005886">
    <property type="term" value="C:plasma membrane"/>
    <property type="evidence" value="ECO:0007669"/>
    <property type="project" value="UniProtKB-SubCell"/>
</dbReference>
<dbReference type="SUPFAM" id="SSF81321">
    <property type="entry name" value="Family A G protein-coupled receptor-like"/>
    <property type="match status" value="1"/>
</dbReference>
<feature type="transmembrane region" description="Helical" evidence="12">
    <location>
        <begin position="84"/>
        <end position="105"/>
    </location>
</feature>
<dbReference type="EMBL" id="BRZM01000014">
    <property type="protein sequence ID" value="GLD52569.1"/>
    <property type="molecule type" value="Genomic_DNA"/>
</dbReference>
<sequence length="115" mass="12905">MEILDNMDEEGKELVGSALMNISLDGTSNVTNITFFPYYQHSLYVAASYILVYFFIFLLCMVGNILVCLIVLENRRMRTVTNLFILNLAISDLLVGIFCIPTTLVDNLITGNILS</sequence>
<reference evidence="14" key="1">
    <citation type="submission" date="2022-08" db="EMBL/GenBank/DDBJ databases">
        <title>Genome sequencing of akame (Lates japonicus).</title>
        <authorList>
            <person name="Hashiguchi Y."/>
            <person name="Takahashi H."/>
        </authorList>
    </citation>
    <scope>NUCLEOTIDE SEQUENCE</scope>
    <source>
        <strain evidence="14">Kochi</strain>
    </source>
</reference>
<evidence type="ECO:0000256" key="8">
    <source>
        <dbReference type="ARBA" id="ARBA00023170"/>
    </source>
</evidence>
<dbReference type="GO" id="GO:0008188">
    <property type="term" value="F:neuropeptide receptor activity"/>
    <property type="evidence" value="ECO:0007669"/>
    <property type="project" value="InterPro"/>
</dbReference>
<keyword evidence="15" id="KW-1185">Reference proteome</keyword>
<name>A0AAD3MET2_LATJO</name>
<dbReference type="PROSITE" id="PS50262">
    <property type="entry name" value="G_PROTEIN_RECEP_F1_2"/>
    <property type="match status" value="1"/>
</dbReference>
<comment type="subcellular location">
    <subcellularLocation>
        <location evidence="1">Cell membrane</location>
        <topology evidence="1">Multi-pass membrane protein</topology>
    </subcellularLocation>
</comment>
<evidence type="ECO:0000313" key="15">
    <source>
        <dbReference type="Proteomes" id="UP001279410"/>
    </source>
</evidence>
<dbReference type="GO" id="GO:0032870">
    <property type="term" value="P:cellular response to hormone stimulus"/>
    <property type="evidence" value="ECO:0007669"/>
    <property type="project" value="TreeGrafter"/>
</dbReference>
<dbReference type="GO" id="GO:0042277">
    <property type="term" value="F:peptide binding"/>
    <property type="evidence" value="ECO:0007669"/>
    <property type="project" value="TreeGrafter"/>
</dbReference>
<evidence type="ECO:0000256" key="7">
    <source>
        <dbReference type="ARBA" id="ARBA00023157"/>
    </source>
</evidence>
<evidence type="ECO:0000259" key="13">
    <source>
        <dbReference type="PROSITE" id="PS50262"/>
    </source>
</evidence>
<dbReference type="PANTHER" id="PTHR24241:SF82">
    <property type="entry name" value="NEUROPEPTIDE FF RECEPTOR 1-RELATED"/>
    <property type="match status" value="1"/>
</dbReference>
<dbReference type="PRINTS" id="PR01570">
    <property type="entry name" value="NPFFRECEPTOR"/>
</dbReference>
<dbReference type="InterPro" id="IPR000276">
    <property type="entry name" value="GPCR_Rhodpsn"/>
</dbReference>
<evidence type="ECO:0000256" key="1">
    <source>
        <dbReference type="ARBA" id="ARBA00004651"/>
    </source>
</evidence>
<dbReference type="Gene3D" id="1.20.1070.10">
    <property type="entry name" value="Rhodopsin 7-helix transmembrane proteins"/>
    <property type="match status" value="1"/>
</dbReference>
<evidence type="ECO:0000256" key="2">
    <source>
        <dbReference type="ARBA" id="ARBA00022475"/>
    </source>
</evidence>
<keyword evidence="7" id="KW-1015">Disulfide bond</keyword>
<evidence type="ECO:0000256" key="10">
    <source>
        <dbReference type="ARBA" id="ARBA00023224"/>
    </source>
</evidence>
<accession>A0AAD3MET2</accession>
<gene>
    <name evidence="14" type="ORF">AKAME5_000544900</name>
</gene>
<evidence type="ECO:0000256" key="5">
    <source>
        <dbReference type="ARBA" id="ARBA00023040"/>
    </source>
</evidence>
<evidence type="ECO:0000256" key="6">
    <source>
        <dbReference type="ARBA" id="ARBA00023136"/>
    </source>
</evidence>
<keyword evidence="3 12" id="KW-0812">Transmembrane</keyword>
<feature type="domain" description="G-protein coupled receptors family 1 profile" evidence="13">
    <location>
        <begin position="63"/>
        <end position="115"/>
    </location>
</feature>
<proteinExistence type="predicted"/>
<keyword evidence="9" id="KW-0325">Glycoprotein</keyword>
<dbReference type="InterPro" id="IPR017452">
    <property type="entry name" value="GPCR_Rhodpsn_7TM"/>
</dbReference>
<comment type="function">
    <text evidence="11">Receptor for NPAF (A-18-F-amide) and NPFF (F-8-F-amide) neuropeptides, also known as morphine-modulating peptides. Can also be activated by a variety of naturally occurring or synthetic FMRF-amide like ligands. This receptor mediates its action by association with G proteins that activate a phosphatidylinositol-calcium second messenger system.</text>
</comment>
<feature type="transmembrane region" description="Helical" evidence="12">
    <location>
        <begin position="46"/>
        <end position="72"/>
    </location>
</feature>
<evidence type="ECO:0000256" key="4">
    <source>
        <dbReference type="ARBA" id="ARBA00022989"/>
    </source>
</evidence>
<evidence type="ECO:0000256" key="12">
    <source>
        <dbReference type="SAM" id="Phobius"/>
    </source>
</evidence>
<protein>
    <submittedName>
        <fullName evidence="14">Neuropeptide FF receptor 1-like protein</fullName>
    </submittedName>
</protein>
<dbReference type="PANTHER" id="PTHR24241">
    <property type="entry name" value="NEUROPEPTIDE RECEPTOR-RELATED G-PROTEIN COUPLED RECEPTOR"/>
    <property type="match status" value="1"/>
</dbReference>
<dbReference type="Pfam" id="PF00001">
    <property type="entry name" value="7tm_1"/>
    <property type="match status" value="1"/>
</dbReference>
<keyword evidence="8 14" id="KW-0675">Receptor</keyword>
<keyword evidence="2" id="KW-1003">Cell membrane</keyword>